<proteinExistence type="predicted"/>
<keyword evidence="3" id="KW-1185">Reference proteome</keyword>
<dbReference type="AlphaFoldDB" id="A0A4Z2IG54"/>
<accession>A0A4Z2IG54</accession>
<feature type="compositionally biased region" description="Basic and acidic residues" evidence="1">
    <location>
        <begin position="105"/>
        <end position="118"/>
    </location>
</feature>
<dbReference type="Proteomes" id="UP000314294">
    <property type="component" value="Unassembled WGS sequence"/>
</dbReference>
<dbReference type="EMBL" id="SRLO01000093">
    <property type="protein sequence ID" value="TNN76404.1"/>
    <property type="molecule type" value="Genomic_DNA"/>
</dbReference>
<sequence length="165" mass="18875">MFFHSYSPRFLTSDLIQHLQDELEQHVYCARGSRRHEVCKQPNEQHVLRMLRTRAALLSVEDSCYTRASLEVLVSSVALRLVSSHVIQDFYLELSFSSSARDGEEGKRVSLRSRRDMHLNAGSTRLTDRESRSNRSQMSGRVPVGKVPPLRLARAARRTGLDPPR</sequence>
<feature type="region of interest" description="Disordered" evidence="1">
    <location>
        <begin position="105"/>
        <end position="165"/>
    </location>
</feature>
<comment type="caution">
    <text evidence="2">The sequence shown here is derived from an EMBL/GenBank/DDBJ whole genome shotgun (WGS) entry which is preliminary data.</text>
</comment>
<name>A0A4Z2IG54_9TELE</name>
<organism evidence="2 3">
    <name type="scientific">Liparis tanakae</name>
    <name type="common">Tanaka's snailfish</name>
    <dbReference type="NCBI Taxonomy" id="230148"/>
    <lineage>
        <taxon>Eukaryota</taxon>
        <taxon>Metazoa</taxon>
        <taxon>Chordata</taxon>
        <taxon>Craniata</taxon>
        <taxon>Vertebrata</taxon>
        <taxon>Euteleostomi</taxon>
        <taxon>Actinopterygii</taxon>
        <taxon>Neopterygii</taxon>
        <taxon>Teleostei</taxon>
        <taxon>Neoteleostei</taxon>
        <taxon>Acanthomorphata</taxon>
        <taxon>Eupercaria</taxon>
        <taxon>Perciformes</taxon>
        <taxon>Cottioidei</taxon>
        <taxon>Cottales</taxon>
        <taxon>Liparidae</taxon>
        <taxon>Liparis</taxon>
    </lineage>
</organism>
<evidence type="ECO:0000256" key="1">
    <source>
        <dbReference type="SAM" id="MobiDB-lite"/>
    </source>
</evidence>
<gene>
    <name evidence="2" type="ORF">EYF80_013269</name>
</gene>
<evidence type="ECO:0000313" key="2">
    <source>
        <dbReference type="EMBL" id="TNN76404.1"/>
    </source>
</evidence>
<reference evidence="2 3" key="1">
    <citation type="submission" date="2019-03" db="EMBL/GenBank/DDBJ databases">
        <title>First draft genome of Liparis tanakae, snailfish: a comprehensive survey of snailfish specific genes.</title>
        <authorList>
            <person name="Kim W."/>
            <person name="Song I."/>
            <person name="Jeong J.-H."/>
            <person name="Kim D."/>
            <person name="Kim S."/>
            <person name="Ryu S."/>
            <person name="Song J.Y."/>
            <person name="Lee S.K."/>
        </authorList>
    </citation>
    <scope>NUCLEOTIDE SEQUENCE [LARGE SCALE GENOMIC DNA]</scope>
    <source>
        <tissue evidence="2">Muscle</tissue>
    </source>
</reference>
<protein>
    <submittedName>
        <fullName evidence="2">Uncharacterized protein</fullName>
    </submittedName>
</protein>
<evidence type="ECO:0000313" key="3">
    <source>
        <dbReference type="Proteomes" id="UP000314294"/>
    </source>
</evidence>